<dbReference type="EnsemblPlants" id="AVESA.00010b.r2.2AG0242150.1">
    <property type="protein sequence ID" value="AVESA.00010b.r2.2AG0242150.1.CDS"/>
    <property type="gene ID" value="AVESA.00010b.r2.2AG0242150"/>
</dbReference>
<name>A0ACD5UET4_AVESA</name>
<keyword evidence="2" id="KW-1185">Reference proteome</keyword>
<reference evidence="1" key="1">
    <citation type="submission" date="2021-05" db="EMBL/GenBank/DDBJ databases">
        <authorList>
            <person name="Scholz U."/>
            <person name="Mascher M."/>
            <person name="Fiebig A."/>
        </authorList>
    </citation>
    <scope>NUCLEOTIDE SEQUENCE [LARGE SCALE GENOMIC DNA]</scope>
</reference>
<proteinExistence type="predicted"/>
<dbReference type="Proteomes" id="UP001732700">
    <property type="component" value="Chromosome 2A"/>
</dbReference>
<reference evidence="1" key="2">
    <citation type="submission" date="2025-09" db="UniProtKB">
        <authorList>
            <consortium name="EnsemblPlants"/>
        </authorList>
    </citation>
    <scope>IDENTIFICATION</scope>
</reference>
<accession>A0ACD5UET4</accession>
<protein>
    <submittedName>
        <fullName evidence="1">Uncharacterized protein</fullName>
    </submittedName>
</protein>
<sequence length="659" mass="73415">MDILYIPVFILLILICFCKADDRLTPTKSLSSGDKLISNGGIFALGFFTPTNSTADSYIGIWYHNIPERTYVWVANRDSPITSSSSGKFVVTNNSDLVLLDSQGRTLWTTTNNITNEAAGAAAILLDTGNLVIRLPNGTDIWQSFYYPTDTVLPNMTAPLSPNNVYYKRLVAWRGPDDPSTGDYSLGGDSSSILQVFIWNGTRPYWRRAAWTGALANAVYQSNTGAIMFQTIEIRGGEFYITYSVSNGSPSMRIMLHYTGMVKFLTWNSKSSSWDVFMEHPSPSCDVYASCGPFGYCDGTEAIPTCKCLDGFESVSLNFSLGCRRKKELKCDGGDNFINLPSMKTPDKFLYIRNKSFDQCTEECSTNCSCTAYAYTNLTSLDMIGDSSRCLVWMGELVDTGKPIGGVSENLYLRISSSSANKKKSGLLKILLPVVACLLIVICIYLGCKARGQRSRKAQHKHKLKYLNGSNRLGKDTELPSVDFEDILIATNNFSEYNLLGEGGFGKVYKGLLEGGKEVAVKRLRMGSGQGVEEFRNEVVVIAKLQHRNLVRLLGYCIHQDEKLLIYEYLPNKSLDVFLFDATQKYVLDWLTRFMVIKGIARGLLYLHQDSRLTIIHRDLKASNILLDTEMSPKISDFGLARIFEGNEQQANTKRVVGT</sequence>
<organism evidence="1 2">
    <name type="scientific">Avena sativa</name>
    <name type="common">Oat</name>
    <dbReference type="NCBI Taxonomy" id="4498"/>
    <lineage>
        <taxon>Eukaryota</taxon>
        <taxon>Viridiplantae</taxon>
        <taxon>Streptophyta</taxon>
        <taxon>Embryophyta</taxon>
        <taxon>Tracheophyta</taxon>
        <taxon>Spermatophyta</taxon>
        <taxon>Magnoliopsida</taxon>
        <taxon>Liliopsida</taxon>
        <taxon>Poales</taxon>
        <taxon>Poaceae</taxon>
        <taxon>BOP clade</taxon>
        <taxon>Pooideae</taxon>
        <taxon>Poodae</taxon>
        <taxon>Poeae</taxon>
        <taxon>Poeae Chloroplast Group 1 (Aveneae type)</taxon>
        <taxon>Aveninae</taxon>
        <taxon>Avena</taxon>
    </lineage>
</organism>
<evidence type="ECO:0000313" key="1">
    <source>
        <dbReference type="EnsemblPlants" id="AVESA.00010b.r2.2AG0242150.1.CDS"/>
    </source>
</evidence>
<evidence type="ECO:0000313" key="2">
    <source>
        <dbReference type="Proteomes" id="UP001732700"/>
    </source>
</evidence>